<dbReference type="Proteomes" id="UP000557566">
    <property type="component" value="Unassembled WGS sequence"/>
</dbReference>
<proteinExistence type="inferred from homology"/>
<dbReference type="PRINTS" id="PR00080">
    <property type="entry name" value="SDRFAMILY"/>
</dbReference>
<keyword evidence="2" id="KW-0521">NADP</keyword>
<dbReference type="PANTHER" id="PTHR42760">
    <property type="entry name" value="SHORT-CHAIN DEHYDROGENASES/REDUCTASES FAMILY MEMBER"/>
    <property type="match status" value="1"/>
</dbReference>
<accession>A0A8H4LYB4</accession>
<dbReference type="GO" id="GO:0016616">
    <property type="term" value="F:oxidoreductase activity, acting on the CH-OH group of donors, NAD or NADP as acceptor"/>
    <property type="evidence" value="ECO:0007669"/>
    <property type="project" value="TreeGrafter"/>
</dbReference>
<dbReference type="InterPro" id="IPR036291">
    <property type="entry name" value="NAD(P)-bd_dom_sf"/>
</dbReference>
<evidence type="ECO:0000313" key="5">
    <source>
        <dbReference type="EMBL" id="KAF4507212.1"/>
    </source>
</evidence>
<dbReference type="Gene3D" id="3.40.50.720">
    <property type="entry name" value="NAD(P)-binding Rossmann-like Domain"/>
    <property type="match status" value="1"/>
</dbReference>
<dbReference type="PANTHER" id="PTHR42760:SF133">
    <property type="entry name" value="3-OXOACYL-[ACYL-CARRIER-PROTEIN] REDUCTASE"/>
    <property type="match status" value="1"/>
</dbReference>
<keyword evidence="6" id="KW-1185">Reference proteome</keyword>
<dbReference type="InterPro" id="IPR002347">
    <property type="entry name" value="SDR_fam"/>
</dbReference>
<dbReference type="GO" id="GO:0048038">
    <property type="term" value="F:quinone binding"/>
    <property type="evidence" value="ECO:0007669"/>
    <property type="project" value="TreeGrafter"/>
</dbReference>
<keyword evidence="3" id="KW-0560">Oxidoreductase</keyword>
<dbReference type="EMBL" id="JAAVMX010000006">
    <property type="protein sequence ID" value="KAF4507212.1"/>
    <property type="molecule type" value="Genomic_DNA"/>
</dbReference>
<evidence type="ECO:0000256" key="2">
    <source>
        <dbReference type="ARBA" id="ARBA00022857"/>
    </source>
</evidence>
<gene>
    <name evidence="5" type="ORF">G6O67_005875</name>
</gene>
<comment type="similarity">
    <text evidence="1">Belongs to the short-chain dehydrogenases/reductases (SDR) family.</text>
</comment>
<evidence type="ECO:0008006" key="7">
    <source>
        <dbReference type="Google" id="ProtNLM"/>
    </source>
</evidence>
<feature type="region of interest" description="Disordered" evidence="4">
    <location>
        <begin position="88"/>
        <end position="109"/>
    </location>
</feature>
<dbReference type="AlphaFoldDB" id="A0A8H4LYB4"/>
<dbReference type="InterPro" id="IPR020904">
    <property type="entry name" value="Sc_DH/Rdtase_CS"/>
</dbReference>
<dbReference type="OrthoDB" id="47007at2759"/>
<evidence type="ECO:0000313" key="6">
    <source>
        <dbReference type="Proteomes" id="UP000557566"/>
    </source>
</evidence>
<feature type="compositionally biased region" description="Basic and acidic residues" evidence="4">
    <location>
        <begin position="90"/>
        <end position="109"/>
    </location>
</feature>
<dbReference type="PROSITE" id="PS00061">
    <property type="entry name" value="ADH_SHORT"/>
    <property type="match status" value="1"/>
</dbReference>
<dbReference type="PRINTS" id="PR00081">
    <property type="entry name" value="GDHRDH"/>
</dbReference>
<dbReference type="SUPFAM" id="SSF51735">
    <property type="entry name" value="NAD(P)-binding Rossmann-fold domains"/>
    <property type="match status" value="1"/>
</dbReference>
<comment type="caution">
    <text evidence="5">The sequence shown here is derived from an EMBL/GenBank/DDBJ whole genome shotgun (WGS) entry which is preliminary data.</text>
</comment>
<reference evidence="5 6" key="1">
    <citation type="journal article" date="2020" name="Genome Biol. Evol.">
        <title>A new high-quality draft genome assembly of the Chinese cordyceps Ophiocordyceps sinensis.</title>
        <authorList>
            <person name="Shu R."/>
            <person name="Zhang J."/>
            <person name="Meng Q."/>
            <person name="Zhang H."/>
            <person name="Zhou G."/>
            <person name="Li M."/>
            <person name="Wu P."/>
            <person name="Zhao Y."/>
            <person name="Chen C."/>
            <person name="Qin Q."/>
        </authorList>
    </citation>
    <scope>NUCLEOTIDE SEQUENCE [LARGE SCALE GENOMIC DNA]</scope>
    <source>
        <strain evidence="5 6">IOZ07</strain>
    </source>
</reference>
<name>A0A8H4LYB4_9HYPO</name>
<evidence type="ECO:0000256" key="1">
    <source>
        <dbReference type="ARBA" id="ARBA00006484"/>
    </source>
</evidence>
<evidence type="ECO:0000256" key="4">
    <source>
        <dbReference type="SAM" id="MobiDB-lite"/>
    </source>
</evidence>
<sequence>MPPPLCLAGLHCAIVGGTGIIGTSIAKTFAHQGAAVTILGRRALQLRPQIEPELPPCEPDSETPLSHRFICLDIGDHADIKNVFGPSRLFESKDRPPGYSPRDEASRYPEDETVGPLDILVNCAGIGQASLLKRTTDLDLADIVDTNLVAAMVVSKYAMIQPHGCIINVSSLMANKGGLGATAYAASKAGLVAFTRVLCLEMAAKSVRVNALLPGWVDSHMWTALSPELKEAYLKATPAGRVGDPSEVAHAALFLASNRFANNCVLNLDGGLSAY</sequence>
<dbReference type="GO" id="GO:0006633">
    <property type="term" value="P:fatty acid biosynthetic process"/>
    <property type="evidence" value="ECO:0007669"/>
    <property type="project" value="TreeGrafter"/>
</dbReference>
<evidence type="ECO:0000256" key="3">
    <source>
        <dbReference type="ARBA" id="ARBA00023002"/>
    </source>
</evidence>
<organism evidence="5 6">
    <name type="scientific">Ophiocordyceps sinensis</name>
    <dbReference type="NCBI Taxonomy" id="72228"/>
    <lineage>
        <taxon>Eukaryota</taxon>
        <taxon>Fungi</taxon>
        <taxon>Dikarya</taxon>
        <taxon>Ascomycota</taxon>
        <taxon>Pezizomycotina</taxon>
        <taxon>Sordariomycetes</taxon>
        <taxon>Hypocreomycetidae</taxon>
        <taxon>Hypocreales</taxon>
        <taxon>Ophiocordycipitaceae</taxon>
        <taxon>Ophiocordyceps</taxon>
    </lineage>
</organism>
<protein>
    <recommendedName>
        <fullName evidence="7">Hydroxynaphthalene reductase-like protein Arp2</fullName>
    </recommendedName>
</protein>
<dbReference type="Pfam" id="PF13561">
    <property type="entry name" value="adh_short_C2"/>
    <property type="match status" value="1"/>
</dbReference>